<keyword evidence="6" id="KW-0539">Nucleus</keyword>
<dbReference type="Pfam" id="PF20925">
    <property type="entry name" value="Htt_bridge"/>
    <property type="match status" value="1"/>
</dbReference>
<evidence type="ECO:0000256" key="3">
    <source>
        <dbReference type="ARBA" id="ARBA00004496"/>
    </source>
</evidence>
<dbReference type="InterPro" id="IPR016024">
    <property type="entry name" value="ARM-type_fold"/>
</dbReference>
<feature type="compositionally biased region" description="Basic and acidic residues" evidence="7">
    <location>
        <begin position="1071"/>
        <end position="1086"/>
    </location>
</feature>
<comment type="subcellular location">
    <subcellularLocation>
        <location evidence="3">Cytoplasm</location>
    </subcellularLocation>
    <subcellularLocation>
        <location evidence="2">Nucleus</location>
    </subcellularLocation>
</comment>
<gene>
    <name evidence="8" type="ORF">MGAL_10B050188</name>
</gene>
<feature type="region of interest" description="Disordered" evidence="7">
    <location>
        <begin position="2466"/>
        <end position="2487"/>
    </location>
</feature>
<evidence type="ECO:0000256" key="6">
    <source>
        <dbReference type="ARBA" id="ARBA00023242"/>
    </source>
</evidence>
<evidence type="ECO:0000256" key="2">
    <source>
        <dbReference type="ARBA" id="ARBA00004123"/>
    </source>
</evidence>
<feature type="compositionally biased region" description="Polar residues" evidence="7">
    <location>
        <begin position="1057"/>
        <end position="1066"/>
    </location>
</feature>
<evidence type="ECO:0000256" key="1">
    <source>
        <dbReference type="ARBA" id="ARBA00002907"/>
    </source>
</evidence>
<dbReference type="InterPro" id="IPR011989">
    <property type="entry name" value="ARM-like"/>
</dbReference>
<evidence type="ECO:0000313" key="8">
    <source>
        <dbReference type="EMBL" id="VDI67865.1"/>
    </source>
</evidence>
<comment type="similarity">
    <text evidence="4">Belongs to the huntingtin family.</text>
</comment>
<organism evidence="8 9">
    <name type="scientific">Mytilus galloprovincialis</name>
    <name type="common">Mediterranean mussel</name>
    <dbReference type="NCBI Taxonomy" id="29158"/>
    <lineage>
        <taxon>Eukaryota</taxon>
        <taxon>Metazoa</taxon>
        <taxon>Spiralia</taxon>
        <taxon>Lophotrochozoa</taxon>
        <taxon>Mollusca</taxon>
        <taxon>Bivalvia</taxon>
        <taxon>Autobranchia</taxon>
        <taxon>Pteriomorphia</taxon>
        <taxon>Mytilida</taxon>
        <taxon>Mytiloidea</taxon>
        <taxon>Mytilidae</taxon>
        <taxon>Mytilinae</taxon>
        <taxon>Mytilus</taxon>
    </lineage>
</organism>
<feature type="compositionally biased region" description="Polar residues" evidence="7">
    <location>
        <begin position="457"/>
        <end position="483"/>
    </location>
</feature>
<dbReference type="PANTHER" id="PTHR10170:SF10">
    <property type="entry name" value="HUNTINGTIN"/>
    <property type="match status" value="1"/>
</dbReference>
<dbReference type="Pfam" id="PF20927">
    <property type="entry name" value="Htt_C-HEAT"/>
    <property type="match status" value="1"/>
</dbReference>
<feature type="region of interest" description="Disordered" evidence="7">
    <location>
        <begin position="1027"/>
        <end position="1086"/>
    </location>
</feature>
<dbReference type="PANTHER" id="PTHR10170">
    <property type="entry name" value="HUNTINGTON DISEASE PROTEIN"/>
    <property type="match status" value="1"/>
</dbReference>
<protein>
    <submittedName>
        <fullName evidence="8">Huntingtin</fullName>
    </submittedName>
</protein>
<feature type="compositionally biased region" description="Low complexity" evidence="7">
    <location>
        <begin position="1032"/>
        <end position="1045"/>
    </location>
</feature>
<dbReference type="GO" id="GO:0005737">
    <property type="term" value="C:cytoplasm"/>
    <property type="evidence" value="ECO:0007669"/>
    <property type="project" value="UniProtKB-SubCell"/>
</dbReference>
<keyword evidence="5" id="KW-0963">Cytoplasm</keyword>
<dbReference type="InterPro" id="IPR048413">
    <property type="entry name" value="Htt_C-HEAT_rpt"/>
</dbReference>
<dbReference type="GO" id="GO:0005634">
    <property type="term" value="C:nucleus"/>
    <property type="evidence" value="ECO:0007669"/>
    <property type="project" value="UniProtKB-SubCell"/>
</dbReference>
<sequence length="2984" mass="336191">MATIEKLIKAFEALKVFHPQGTATEESSKKKDVVVTKKDKILNCNIVADCICATNMRAITDFPKFLGIAMETFLGLCDDAESDVRMVGDECINRSIKVLLETNLGRLQVELYKEIKKNGASRSLRAAVWRFADMAHLIRPQKSRPYIVNLLPCLARICKREDEAIQETLSIAMQKICPPLMSFATESEVKALLKAFLPNLRSNLASCRRNAASSLVLICRYSRSPGSFFKYLLGILVDYVIPVDGDQPQYLLLGILLCLRTLIPHLSDPANQDHGMKGSFGNTAKDKEDTGNKEQLIKVLQILVFMMNHKDHNVVNAALEVCQQLFKHPTPVLLSILNTKGSIKKTTVYKVDVLSQTTDLGMNAVPSMSKLEDDISVDDDTDISESIADELVDQSHLMTEFENVLPDKILDEDDGKAQKSENVKINSDSNQVVFTTSDTEYSGLTIGDLNDDKSERSNLSQMRTGSQETLDSVQSLSPTHQTQPQLSVIQDMNGNPEIEIEVSSEQPENSLKDTDIPLDHIGALTDDEKPIVFFARYICRKFLLAGQKGEIITDRKVRVSIKSLALGCISCILNILPEIFFHNVFKDVDTEHYQLIQDVMIYASHLDPQLKGNVTLLIGNFVRSALKAAKGNFNKWTVTLGYDVKALTISTLLETILGVLDDSSSVAVRLALSALQLCIHDLLLSVDSNIGLQALLKLLEIRENPYWLVKVEILDLIGSINFRVVTHLESCCDDVQKGDNHYLGKLNLQKRVVSDIIMAYFGSDDIRVRHNTAQTLVKLIPNLFFPVDHSQHDPIITESRFQVEGLMCHVTKDSSLDLPPLVLGLVKPYHVINHVPVQSDVESNLSRVVMNLLHILNMSDSKQLTYGCCHALCLLSETYPATVYCHSWCCGPPTPLVPKDSTAKQTGKRPPSRSLSSCSTHSIDEMTTGSGGGLLTIVLSLLTSHMVSLDIKAHSDALKLAGNLVAGATYKSLKVVDDSHHTEEHPETKWAAISDRVLVPLIDQLFTHIARLLNIFTHVIEENVPGPPQMKPTLPSLPNAPSLSPIKRKSKVENSPGGATTTPDKSTPQKQTKEKDKEPDKEKNKKDAIGLFYNTPHYMKLYEVFKGAYSNYQRSLDLSSTDKFCTILKTALDVLSQILEISTISDIGKSTEEFLGYLRVTVSLEPTVSILCVQQMLKGLFGTNIVSQWEPQQLPNISHKPGKATRLTGNVKPGLYHYCFTQPYAHFTQSLAGATFKATSQAEPEDSLSSLNWIRKCVERKIPAILKPSSKTDKSAIAAYIRLFEPLVIKALKQYTVTSVVPLQRQVLDLLSQLIQLRVNYCLLDSDQVFIGFIIKQFEFIEEGQIRDSEDLIPNIFNFLVMLSYEKFHSKSVIMMPKIIQLCDGIMASGLDPVTHAIPALKPIVYDLFLLRGVNKADISKDLETQREVIVSMLLRLIQYYQTLDILVIVLQQSHKESEERWKRLSRQITDVILPSLARQQINMDNAASLDVLHRLFESLAPIVFRPVDILLKTLLQTPDNLGSVESLQRWLCMVLSLLRVLMAHSKEEVILTRMQELKLKLTVFKVTASELSEEERLLVLAFTPEETIAWFLIQIIGRCVDAINRNRGITGMESCDFLMIQLSQLLLYITHMFQSGMFRKVAACSMHISSQESPECLYNIKQLNQYFVSFSMTSPTLTLQWCNILILLNFDDQILWSDVMQTPKRYLKPGMSQSLNLESPLSPLTQCCNLEILRQGGLVLFCDYVCENLSDAEQLTWLVINHVGDLIELVQESPVLDFVSAIHRNPAASSLFIQAIHARCGNVTRPSVIKRTLKCLEAIHLSQTGALITLLIDKFLNTHHLAVSRICDTISCRRVELLLADNIEEARMQLPLEDLDKLFRFMETHLLTKRHARLLSLLKKFRCKISPDDNVSFSIDRPHPITLPDKVTDILPNKECFISVVKEQCYRPDCDTRECAHLLKQLDYADILSLTMTKEFSLSILRECLYLGAYQTMMKDNETVVVLDNEGNRVLLEPEFDPLFQAAQLTLNRHFNNIVNLLPIPHQILTFEKAVLRQSRYEEKLEDILTDSSWIEMIFSLTNSLTVYLQALSTFPWQPEVPSESVCDICRFCVLSAEVIDWMLHQNQLPTSEQLSSCLHCVSLVLQSFQLSQQVDKQVTWLCSLVSMVYQVVLSYEVLPGEKLIKSPAHDTSEDQDTEQSDLQQIIKACDRVSDLIICLHTRLKGPSNLLPSFVADHIKNIILGLSRQSVINSYARVPGIVWKIGWTPTPTGEPRTQLPPLPLDLLQDKDVLKEFVFRINTFGWISRQQFEETWMSLLPILNPVRVDEETEEINSPEEEVEKSQCMVIAVKCVTSMLLHSTLTPVPGNPSNSRFEMRPRDKPLGFLHTRCGKKLTSIRGVIEQEVQNLYNRSNSRQLYYNGGKDDNKLLRYMFDSNLERELGVENFNLGQISVEGIWSVVGALSTRIVESDTSESPDSTPESAQTSQQQFPLITIEKRERSMTFSSIDINSCLQFLLDLYGQWLSSSASPKPPLMLRNEVIKSVVCLSDVYVERDQYDWMLNILLETQKIHPSEDEMINQYINVGLCKAAAVVGVDSSVASKIMTILDYGLKTPHLPSRISALHGILYLLEAGIQETTKQIIPLATDFLLKNLSSVNQTCITSQTYVLTMWATAFYIMENYHVDLKDLEFPSKILQFAVTTASGNEESVSTAVYLAILKGLERLLLTDVLSQQDSEVIMKLGVDRLCLPSPQRSLAALGLVFTCMYSGKQYDQYSPLPRDTSKNSSAYNFDAVYQDPESLILAMERVTVLFDRIKKGYPYEARVITRVLPTFLADFFPPQDIMNKVIGEFISSQQPYPKLVAQVVFQVFSNLHDQQQTLLVQDWVMLSLSNFTQRTPISLAVWSLTCFFISASTNRWLRSLFPHVVNRMGKMEVVDTRLFCVAAMSFYNQLTDDAQLRAFVSTFQMVISLGAPYTQLLELLSDSKK</sequence>
<dbReference type="OrthoDB" id="10065698at2759"/>
<dbReference type="InterPro" id="IPR028426">
    <property type="entry name" value="Huntingtin_fam"/>
</dbReference>
<evidence type="ECO:0000256" key="4">
    <source>
        <dbReference type="ARBA" id="ARBA00007153"/>
    </source>
</evidence>
<dbReference type="Pfam" id="PF20926">
    <property type="entry name" value="Htt_N-HEAT_1"/>
    <property type="match status" value="1"/>
</dbReference>
<reference evidence="8" key="1">
    <citation type="submission" date="2018-11" db="EMBL/GenBank/DDBJ databases">
        <authorList>
            <person name="Alioto T."/>
            <person name="Alioto T."/>
        </authorList>
    </citation>
    <scope>NUCLEOTIDE SEQUENCE</scope>
</reference>
<name>A0A8B6GSB0_MYTGA</name>
<dbReference type="InterPro" id="IPR048411">
    <property type="entry name" value="Htt_N_HEAT_rpt-1"/>
</dbReference>
<comment type="function">
    <text evidence="1">May play a role in microtubule-mediated transport or vesicle function.</text>
</comment>
<dbReference type="PRINTS" id="PR00375">
    <property type="entry name" value="HUNTINGTIN"/>
</dbReference>
<dbReference type="InterPro" id="IPR000091">
    <property type="entry name" value="Huntingtin"/>
</dbReference>
<accession>A0A8B6GSB0</accession>
<dbReference type="Pfam" id="PF12372">
    <property type="entry name" value="Htt_N-HEAT"/>
    <property type="match status" value="1"/>
</dbReference>
<dbReference type="EMBL" id="UYJE01008847">
    <property type="protein sequence ID" value="VDI67865.1"/>
    <property type="molecule type" value="Genomic_DNA"/>
</dbReference>
<dbReference type="InterPro" id="IPR024613">
    <property type="entry name" value="Huntingtin_N_HEAT_rpt-2"/>
</dbReference>
<feature type="compositionally biased region" description="Polar residues" evidence="7">
    <location>
        <begin position="2471"/>
        <end position="2487"/>
    </location>
</feature>
<comment type="caution">
    <text evidence="8">The sequence shown here is derived from an EMBL/GenBank/DDBJ whole genome shotgun (WGS) entry which is preliminary data.</text>
</comment>
<proteinExistence type="inferred from homology"/>
<dbReference type="InterPro" id="IPR048412">
    <property type="entry name" value="Htt_bridge"/>
</dbReference>
<dbReference type="Proteomes" id="UP000596742">
    <property type="component" value="Unassembled WGS sequence"/>
</dbReference>
<evidence type="ECO:0000256" key="5">
    <source>
        <dbReference type="ARBA" id="ARBA00022490"/>
    </source>
</evidence>
<keyword evidence="9" id="KW-1185">Reference proteome</keyword>
<evidence type="ECO:0000256" key="7">
    <source>
        <dbReference type="SAM" id="MobiDB-lite"/>
    </source>
</evidence>
<dbReference type="SUPFAM" id="SSF48371">
    <property type="entry name" value="ARM repeat"/>
    <property type="match status" value="1"/>
</dbReference>
<feature type="region of interest" description="Disordered" evidence="7">
    <location>
        <begin position="900"/>
        <end position="921"/>
    </location>
</feature>
<evidence type="ECO:0000313" key="9">
    <source>
        <dbReference type="Proteomes" id="UP000596742"/>
    </source>
</evidence>
<feature type="region of interest" description="Disordered" evidence="7">
    <location>
        <begin position="448"/>
        <end position="483"/>
    </location>
</feature>
<dbReference type="Gene3D" id="1.25.10.10">
    <property type="entry name" value="Leucine-rich Repeat Variant"/>
    <property type="match status" value="1"/>
</dbReference>